<gene>
    <name evidence="1" type="ORF">PAHAL_4G351000</name>
</gene>
<dbReference type="AlphaFoldDB" id="A0A2T8JF35"/>
<name>A0A2T8JF35_9POAL</name>
<dbReference type="Gramene" id="PVH48532">
    <property type="protein sequence ID" value="PVH48532"/>
    <property type="gene ID" value="PAHAL_4G351000"/>
</dbReference>
<sequence>MVKGSVAPCAQGARHWSLAPGGAPEPRLRAAACRTAGRPQRVARSCLVRSGGPRRRPLVA</sequence>
<accession>A0A2T8JF35</accession>
<dbReference type="EMBL" id="CM008049">
    <property type="protein sequence ID" value="PVH48532.1"/>
    <property type="molecule type" value="Genomic_DNA"/>
</dbReference>
<dbReference type="Proteomes" id="UP000243499">
    <property type="component" value="Chromosome 4"/>
</dbReference>
<reference evidence="1" key="1">
    <citation type="submission" date="2018-04" db="EMBL/GenBank/DDBJ databases">
        <title>WGS assembly of Panicum hallii.</title>
        <authorList>
            <person name="Lovell J."/>
            <person name="Jenkins J."/>
            <person name="Lowry D."/>
            <person name="Mamidi S."/>
            <person name="Sreedasyam A."/>
            <person name="Weng X."/>
            <person name="Barry K."/>
            <person name="Bonette J."/>
            <person name="Campitelli B."/>
            <person name="Daum C."/>
            <person name="Gordon S."/>
            <person name="Gould B."/>
            <person name="Lipzen A."/>
            <person name="Macqueen A."/>
            <person name="Palacio-Mejia J."/>
            <person name="Plott C."/>
            <person name="Shakirov E."/>
            <person name="Shu S."/>
            <person name="Yoshinaga Y."/>
            <person name="Zane M."/>
            <person name="Rokhsar D."/>
            <person name="Grimwood J."/>
            <person name="Schmutz J."/>
            <person name="Juenger T."/>
        </authorList>
    </citation>
    <scope>NUCLEOTIDE SEQUENCE [LARGE SCALE GENOMIC DNA]</scope>
    <source>
        <strain evidence="1">FIL2</strain>
    </source>
</reference>
<organism evidence="1">
    <name type="scientific">Panicum hallii</name>
    <dbReference type="NCBI Taxonomy" id="206008"/>
    <lineage>
        <taxon>Eukaryota</taxon>
        <taxon>Viridiplantae</taxon>
        <taxon>Streptophyta</taxon>
        <taxon>Embryophyta</taxon>
        <taxon>Tracheophyta</taxon>
        <taxon>Spermatophyta</taxon>
        <taxon>Magnoliopsida</taxon>
        <taxon>Liliopsida</taxon>
        <taxon>Poales</taxon>
        <taxon>Poaceae</taxon>
        <taxon>PACMAD clade</taxon>
        <taxon>Panicoideae</taxon>
        <taxon>Panicodae</taxon>
        <taxon>Paniceae</taxon>
        <taxon>Panicinae</taxon>
        <taxon>Panicum</taxon>
        <taxon>Panicum sect. Panicum</taxon>
    </lineage>
</organism>
<evidence type="ECO:0000313" key="1">
    <source>
        <dbReference type="EMBL" id="PVH48532.1"/>
    </source>
</evidence>
<protein>
    <submittedName>
        <fullName evidence="1">Uncharacterized protein</fullName>
    </submittedName>
</protein>
<proteinExistence type="predicted"/>